<feature type="compositionally biased region" description="Polar residues" evidence="1">
    <location>
        <begin position="112"/>
        <end position="128"/>
    </location>
</feature>
<evidence type="ECO:0000256" key="1">
    <source>
        <dbReference type="SAM" id="MobiDB-lite"/>
    </source>
</evidence>
<accession>A0A175WB54</accession>
<keyword evidence="3" id="KW-1185">Reference proteome</keyword>
<feature type="compositionally biased region" description="Low complexity" evidence="1">
    <location>
        <begin position="557"/>
        <end position="567"/>
    </location>
</feature>
<reference evidence="2 3" key="1">
    <citation type="journal article" date="2016" name="Genome Announc.">
        <title>Genome Sequence of Madurella mycetomatis mm55, Isolated from a Human Mycetoma Case in Sudan.</title>
        <authorList>
            <person name="Smit S."/>
            <person name="Derks M.F."/>
            <person name="Bervoets S."/>
            <person name="Fahal A."/>
            <person name="van Leeuwen W."/>
            <person name="van Belkum A."/>
            <person name="van de Sande W.W."/>
        </authorList>
    </citation>
    <scope>NUCLEOTIDE SEQUENCE [LARGE SCALE GENOMIC DNA]</scope>
    <source>
        <strain evidence="3">mm55</strain>
    </source>
</reference>
<feature type="compositionally biased region" description="Polar residues" evidence="1">
    <location>
        <begin position="538"/>
        <end position="556"/>
    </location>
</feature>
<feature type="region of interest" description="Disordered" evidence="1">
    <location>
        <begin position="450"/>
        <end position="479"/>
    </location>
</feature>
<feature type="region of interest" description="Disordered" evidence="1">
    <location>
        <begin position="506"/>
        <end position="619"/>
    </location>
</feature>
<feature type="region of interest" description="Disordered" evidence="1">
    <location>
        <begin position="249"/>
        <end position="282"/>
    </location>
</feature>
<feature type="compositionally biased region" description="Pro residues" evidence="1">
    <location>
        <begin position="1"/>
        <end position="11"/>
    </location>
</feature>
<evidence type="ECO:0000313" key="2">
    <source>
        <dbReference type="EMBL" id="KXX80701.1"/>
    </source>
</evidence>
<gene>
    <name evidence="2" type="ORF">MMYC01_202120</name>
</gene>
<dbReference type="EMBL" id="LCTW02000053">
    <property type="protein sequence ID" value="KXX80701.1"/>
    <property type="molecule type" value="Genomic_DNA"/>
</dbReference>
<protein>
    <submittedName>
        <fullName evidence="2">Uncharacterized protein</fullName>
    </submittedName>
</protein>
<evidence type="ECO:0000313" key="3">
    <source>
        <dbReference type="Proteomes" id="UP000078237"/>
    </source>
</evidence>
<comment type="caution">
    <text evidence="2">The sequence shown here is derived from an EMBL/GenBank/DDBJ whole genome shotgun (WGS) entry which is preliminary data.</text>
</comment>
<feature type="compositionally biased region" description="Polar residues" evidence="1">
    <location>
        <begin position="89"/>
        <end position="103"/>
    </location>
</feature>
<sequence>MSLPGPIPTEPTPEQESVYPDFPPVDNQPVVANSHGVPRTDAQEQFPEIERVLPSDFAAPARQAETLDAVPTTDTPVAMKTPKRRKKNTASSKSSRMKATNGNDAHKFSPSVPLQVNAPSLGQDQSMGSDPFISSGFQPARHQTNAFAFDPNQTAFSDPFVNGSSQASPTNNGQGLFNTDILGIVQQGSPDSGQGLFSTRVAAHHGVGNPIVQQTGHMSIDYSMLMKQPSPASSPVSLGAMASSAPSGASSFYATTQSSENKRKAVGSHVMETPTKRRQSVNTQDVLASSAHPVPGQNFQIPGQSPVNSLYNISPASGSTSAYGTAVKAGVCAVIRLLVREAKKRGTALSQVLIDGPATDFGSPEAGDRIKQMAKGHLAAVNAMDIESEQEAFMNGAYRTLQAVVAEAEACGSIFGKELLLGSVSGPDLAAVKQRMASMYKEIVASYTPPHEPAGNAKQLVPNQQTPTRASHRSVTTVHWNSDASSSNLLDQNILSASSAATGPATPFPAGSLSDRFSHTVLPPPDRSTAAPTIPALPSSSASQPTNNVFLPTPNDSTTPLPTSVPLTPNPKARRKPRKPRARSTTATTPTTSSPPNNSNNNDNSPLLPRGPHSVCQGRSTASIRAGMARPSWNRRCASFWRPWRARLGVGEDGVPGQFVFCQWEGVEGNLERLRCLLAG</sequence>
<feature type="compositionally biased region" description="Polar residues" evidence="1">
    <location>
        <begin position="461"/>
        <end position="479"/>
    </location>
</feature>
<name>A0A175WB54_9PEZI</name>
<organism evidence="2 3">
    <name type="scientific">Madurella mycetomatis</name>
    <dbReference type="NCBI Taxonomy" id="100816"/>
    <lineage>
        <taxon>Eukaryota</taxon>
        <taxon>Fungi</taxon>
        <taxon>Dikarya</taxon>
        <taxon>Ascomycota</taxon>
        <taxon>Pezizomycotina</taxon>
        <taxon>Sordariomycetes</taxon>
        <taxon>Sordariomycetidae</taxon>
        <taxon>Sordariales</taxon>
        <taxon>Sordariales incertae sedis</taxon>
        <taxon>Madurella</taxon>
    </lineage>
</organism>
<feature type="compositionally biased region" description="Low complexity" evidence="1">
    <location>
        <begin position="583"/>
        <end position="608"/>
    </location>
</feature>
<dbReference type="OrthoDB" id="4588146at2759"/>
<feature type="compositionally biased region" description="Basic residues" evidence="1">
    <location>
        <begin position="572"/>
        <end position="582"/>
    </location>
</feature>
<proteinExistence type="predicted"/>
<feature type="region of interest" description="Disordered" evidence="1">
    <location>
        <begin position="62"/>
        <end position="130"/>
    </location>
</feature>
<feature type="region of interest" description="Disordered" evidence="1">
    <location>
        <begin position="1"/>
        <end position="45"/>
    </location>
</feature>
<dbReference type="Proteomes" id="UP000078237">
    <property type="component" value="Unassembled WGS sequence"/>
</dbReference>
<dbReference type="AlphaFoldDB" id="A0A175WB54"/>
<dbReference type="VEuPathDB" id="FungiDB:MMYC01_202120"/>